<feature type="region of interest" description="Disordered" evidence="1">
    <location>
        <begin position="36"/>
        <end position="59"/>
    </location>
</feature>
<feature type="compositionally biased region" description="Low complexity" evidence="1">
    <location>
        <begin position="108"/>
        <end position="118"/>
    </location>
</feature>
<evidence type="ECO:0000313" key="3">
    <source>
        <dbReference type="Proteomes" id="UP000026961"/>
    </source>
</evidence>
<evidence type="ECO:0000256" key="1">
    <source>
        <dbReference type="SAM" id="MobiDB-lite"/>
    </source>
</evidence>
<protein>
    <submittedName>
        <fullName evidence="2">Uncharacterized protein</fullName>
    </submittedName>
</protein>
<feature type="region of interest" description="Disordered" evidence="1">
    <location>
        <begin position="72"/>
        <end position="126"/>
    </location>
</feature>
<dbReference type="EnsemblPlants" id="OGLUM11G22350.1">
    <property type="protein sequence ID" value="OGLUM11G22350.1"/>
    <property type="gene ID" value="OGLUM11G22350"/>
</dbReference>
<organism evidence="2">
    <name type="scientific">Oryza glumipatula</name>
    <dbReference type="NCBI Taxonomy" id="40148"/>
    <lineage>
        <taxon>Eukaryota</taxon>
        <taxon>Viridiplantae</taxon>
        <taxon>Streptophyta</taxon>
        <taxon>Embryophyta</taxon>
        <taxon>Tracheophyta</taxon>
        <taxon>Spermatophyta</taxon>
        <taxon>Magnoliopsida</taxon>
        <taxon>Liliopsida</taxon>
        <taxon>Poales</taxon>
        <taxon>Poaceae</taxon>
        <taxon>BOP clade</taxon>
        <taxon>Oryzoideae</taxon>
        <taxon>Oryzeae</taxon>
        <taxon>Oryzinae</taxon>
        <taxon>Oryza</taxon>
    </lineage>
</organism>
<reference evidence="2" key="1">
    <citation type="submission" date="2015-04" db="UniProtKB">
        <authorList>
            <consortium name="EnsemblPlants"/>
        </authorList>
    </citation>
    <scope>IDENTIFICATION</scope>
</reference>
<name>A0A0E0BMA3_9ORYZ</name>
<dbReference type="Gramene" id="OGLUM11G22350.1">
    <property type="protein sequence ID" value="OGLUM11G22350.1"/>
    <property type="gene ID" value="OGLUM11G22350"/>
</dbReference>
<dbReference type="Proteomes" id="UP000026961">
    <property type="component" value="Chromosome 11"/>
</dbReference>
<reference evidence="2" key="2">
    <citation type="submission" date="2018-05" db="EMBL/GenBank/DDBJ databases">
        <title>OgluRS3 (Oryza glumaepatula Reference Sequence Version 3).</title>
        <authorList>
            <person name="Zhang J."/>
            <person name="Kudrna D."/>
            <person name="Lee S."/>
            <person name="Talag J."/>
            <person name="Welchert J."/>
            <person name="Wing R.A."/>
        </authorList>
    </citation>
    <scope>NUCLEOTIDE SEQUENCE [LARGE SCALE GENOMIC DNA]</scope>
</reference>
<keyword evidence="3" id="KW-1185">Reference proteome</keyword>
<proteinExistence type="predicted"/>
<dbReference type="AlphaFoldDB" id="A0A0E0BMA3"/>
<dbReference type="HOGENOM" id="CLU_1818856_0_0_1"/>
<accession>A0A0E0BMA3</accession>
<evidence type="ECO:0000313" key="2">
    <source>
        <dbReference type="EnsemblPlants" id="OGLUM11G22350.1"/>
    </source>
</evidence>
<sequence length="142" mass="14902">MTDPAASHHGNVPAASETTATGHLSCRWSQQHLWRGAPAELRPPHRRPAHAPWPRRPPFLHRRRLLPCARTAFLSPPRRAGLGSSPTPPPGLVVAGQDQGAPPPVGVPDPAKGGLDPSSPSPPPGLVVAWLAPLPPPSLVVV</sequence>